<evidence type="ECO:0000313" key="1">
    <source>
        <dbReference type="EMBL" id="GAA5811321.1"/>
    </source>
</evidence>
<organism evidence="1 2">
    <name type="scientific">Mucor flavus</name>
    <dbReference type="NCBI Taxonomy" id="439312"/>
    <lineage>
        <taxon>Eukaryota</taxon>
        <taxon>Fungi</taxon>
        <taxon>Fungi incertae sedis</taxon>
        <taxon>Mucoromycota</taxon>
        <taxon>Mucoromycotina</taxon>
        <taxon>Mucoromycetes</taxon>
        <taxon>Mucorales</taxon>
        <taxon>Mucorineae</taxon>
        <taxon>Mucoraceae</taxon>
        <taxon>Mucor</taxon>
    </lineage>
</organism>
<evidence type="ECO:0000313" key="2">
    <source>
        <dbReference type="Proteomes" id="UP001473302"/>
    </source>
</evidence>
<keyword evidence="2" id="KW-1185">Reference proteome</keyword>
<reference evidence="1 2" key="1">
    <citation type="submission" date="2024-04" db="EMBL/GenBank/DDBJ databases">
        <title>genome sequences of Mucor flavus KT1a and Helicostylum pulchrum KT1b strains isolated from the surface of a dry-aged beef.</title>
        <authorList>
            <person name="Toyotome T."/>
            <person name="Hosono M."/>
            <person name="Torimaru M."/>
            <person name="Fukuda K."/>
            <person name="Mikami N."/>
        </authorList>
    </citation>
    <scope>NUCLEOTIDE SEQUENCE [LARGE SCALE GENOMIC DNA]</scope>
    <source>
        <strain evidence="1 2">KT1a</strain>
    </source>
</reference>
<gene>
    <name evidence="1" type="ORF">MFLAVUS_004754</name>
</gene>
<dbReference type="Proteomes" id="UP001473302">
    <property type="component" value="Unassembled WGS sequence"/>
</dbReference>
<comment type="caution">
    <text evidence="1">The sequence shown here is derived from an EMBL/GenBank/DDBJ whole genome shotgun (WGS) entry which is preliminary data.</text>
</comment>
<name>A0ABP9YWT3_9FUNG</name>
<sequence length="454" mass="53536">MPKLCLQLTDLKFTSNFNRSEQRVEHTVKLNKKLRHLYINLPSLSINYTKDLTRYLEDTLHTVSFTGLYFWIENVGIENSLNLMKKLGQLNDVCISFRRSNGSLRTRRLTYAIKMTWWFQVVNAFKGDKKALCTVKFCGTSSSQDYFKYSALDNQLILAYTLEDVDYRALENINYNESEYVYYNEREDANHYVREDEIDEAVHYEREDVYYSEREYEYYSEIDEADFYESENVYYGERGYDSHIYRPCESLSKSALPISFISIIGPEIIDRVELNLEEVSDNVYLKVTGYFQIQRRPNHRNEELNGTQNNLKTLHFLSGAPANNILNSIFKHLPDIEVLVLGTRGKYNSSLDLRQFKSLRRCYIIIQQTSTYNCEALTIKFNCTDGKKRQYYYDGAVKKTLVREDIRGSIRICRSFTFTFEKETEFFVYFDSGESILNFNIDKHPDSCIPVNFI</sequence>
<dbReference type="EMBL" id="BAABUK010000009">
    <property type="protein sequence ID" value="GAA5811321.1"/>
    <property type="molecule type" value="Genomic_DNA"/>
</dbReference>
<protein>
    <submittedName>
        <fullName evidence="1">Uncharacterized protein</fullName>
    </submittedName>
</protein>
<proteinExistence type="predicted"/>
<accession>A0ABP9YWT3</accession>